<proteinExistence type="predicted"/>
<keyword evidence="1" id="KW-1133">Transmembrane helix</keyword>
<evidence type="ECO:0000313" key="3">
    <source>
        <dbReference type="Proteomes" id="UP000823633"/>
    </source>
</evidence>
<feature type="transmembrane region" description="Helical" evidence="1">
    <location>
        <begin position="168"/>
        <end position="187"/>
    </location>
</feature>
<evidence type="ECO:0000256" key="1">
    <source>
        <dbReference type="SAM" id="Phobius"/>
    </source>
</evidence>
<feature type="transmembrane region" description="Helical" evidence="1">
    <location>
        <begin position="143"/>
        <end position="162"/>
    </location>
</feature>
<evidence type="ECO:0000313" key="2">
    <source>
        <dbReference type="EMBL" id="MBO8443252.1"/>
    </source>
</evidence>
<dbReference type="Proteomes" id="UP000823633">
    <property type="component" value="Unassembled WGS sequence"/>
</dbReference>
<accession>A0A9D9HB77</accession>
<name>A0A9D9HB77_9SPIR</name>
<feature type="transmembrane region" description="Helical" evidence="1">
    <location>
        <begin position="74"/>
        <end position="95"/>
    </location>
</feature>
<feature type="transmembrane region" description="Helical" evidence="1">
    <location>
        <begin position="101"/>
        <end position="122"/>
    </location>
</feature>
<comment type="caution">
    <text evidence="2">The sequence shown here is derived from an EMBL/GenBank/DDBJ whole genome shotgun (WGS) entry which is preliminary data.</text>
</comment>
<organism evidence="2 3">
    <name type="scientific">Candidatus Aphodenecus pullistercoris</name>
    <dbReference type="NCBI Taxonomy" id="2840669"/>
    <lineage>
        <taxon>Bacteria</taxon>
        <taxon>Pseudomonadati</taxon>
        <taxon>Spirochaetota</taxon>
        <taxon>Spirochaetia</taxon>
        <taxon>Spirochaetales</taxon>
        <taxon>Candidatus Aphodenecus</taxon>
    </lineage>
</organism>
<sequence>MMERVAQARLWWRDNSLAVSFLIAASYSAFKIVLAILLSSWWLGALGAYYLIVASIRLYMLRSRQDGWIVYRRTGWLLVLLNLSVAIVITDVAWLGQGFHYPGYTIYAMASWTFYQLTVAIINLVRLKRSTDPVIRAVKDMRMCVVLVSLFTLQNAMVAAFGQGDVDFAHLMNCTVGFFVTLFILMISVHMVRLGRREGAGVEL</sequence>
<keyword evidence="1" id="KW-0812">Transmembrane</keyword>
<gene>
    <name evidence="2" type="ORF">IAC42_05780</name>
</gene>
<keyword evidence="1" id="KW-0472">Membrane</keyword>
<dbReference type="AlphaFoldDB" id="A0A9D9HB77"/>
<dbReference type="EMBL" id="JADIMU010000037">
    <property type="protein sequence ID" value="MBO8443252.1"/>
    <property type="molecule type" value="Genomic_DNA"/>
</dbReference>
<protein>
    <submittedName>
        <fullName evidence="2">Uncharacterized protein</fullName>
    </submittedName>
</protein>
<feature type="transmembrane region" description="Helical" evidence="1">
    <location>
        <begin position="41"/>
        <end position="62"/>
    </location>
</feature>
<reference evidence="2" key="2">
    <citation type="journal article" date="2021" name="PeerJ">
        <title>Extensive microbial diversity within the chicken gut microbiome revealed by metagenomics and culture.</title>
        <authorList>
            <person name="Gilroy R."/>
            <person name="Ravi A."/>
            <person name="Getino M."/>
            <person name="Pursley I."/>
            <person name="Horton D.L."/>
            <person name="Alikhan N.F."/>
            <person name="Baker D."/>
            <person name="Gharbi K."/>
            <person name="Hall N."/>
            <person name="Watson M."/>
            <person name="Adriaenssens E.M."/>
            <person name="Foster-Nyarko E."/>
            <person name="Jarju S."/>
            <person name="Secka A."/>
            <person name="Antonio M."/>
            <person name="Oren A."/>
            <person name="Chaudhuri R.R."/>
            <person name="La Ragione R."/>
            <person name="Hildebrand F."/>
            <person name="Pallen M.J."/>
        </authorList>
    </citation>
    <scope>NUCLEOTIDE SEQUENCE</scope>
    <source>
        <strain evidence="2">11167</strain>
    </source>
</reference>
<reference evidence="2" key="1">
    <citation type="submission" date="2020-10" db="EMBL/GenBank/DDBJ databases">
        <authorList>
            <person name="Gilroy R."/>
        </authorList>
    </citation>
    <scope>NUCLEOTIDE SEQUENCE</scope>
    <source>
        <strain evidence="2">11167</strain>
    </source>
</reference>